<comment type="caution">
    <text evidence="3">The sequence shown here is derived from an EMBL/GenBank/DDBJ whole genome shotgun (WGS) entry which is preliminary data.</text>
</comment>
<evidence type="ECO:0000313" key="4">
    <source>
        <dbReference type="Proteomes" id="UP000268093"/>
    </source>
</evidence>
<evidence type="ECO:0000256" key="2">
    <source>
        <dbReference type="ARBA" id="ARBA00023002"/>
    </source>
</evidence>
<accession>A0A433D5D9</accession>
<comment type="similarity">
    <text evidence="1">Belongs to the short-chain dehydrogenases/reductases (SDR) family.</text>
</comment>
<keyword evidence="2" id="KW-0560">Oxidoreductase</keyword>
<organism evidence="3 4">
    <name type="scientific">Jimgerdemannia flammicorona</name>
    <dbReference type="NCBI Taxonomy" id="994334"/>
    <lineage>
        <taxon>Eukaryota</taxon>
        <taxon>Fungi</taxon>
        <taxon>Fungi incertae sedis</taxon>
        <taxon>Mucoromycota</taxon>
        <taxon>Mucoromycotina</taxon>
        <taxon>Endogonomycetes</taxon>
        <taxon>Endogonales</taxon>
        <taxon>Endogonaceae</taxon>
        <taxon>Jimgerdemannia</taxon>
    </lineage>
</organism>
<dbReference type="Proteomes" id="UP000268093">
    <property type="component" value="Unassembled WGS sequence"/>
</dbReference>
<dbReference type="Gene3D" id="3.40.50.720">
    <property type="entry name" value="NAD(P)-binding Rossmann-like Domain"/>
    <property type="match status" value="1"/>
</dbReference>
<dbReference type="InterPro" id="IPR002347">
    <property type="entry name" value="SDR_fam"/>
</dbReference>
<proteinExistence type="inferred from homology"/>
<dbReference type="PANTHER" id="PTHR24320">
    <property type="entry name" value="RETINOL DEHYDROGENASE"/>
    <property type="match status" value="1"/>
</dbReference>
<dbReference type="PRINTS" id="PR00081">
    <property type="entry name" value="GDHRDH"/>
</dbReference>
<dbReference type="AlphaFoldDB" id="A0A433D5D9"/>
<dbReference type="OrthoDB" id="191139at2759"/>
<reference evidence="3 4" key="1">
    <citation type="journal article" date="2018" name="New Phytol.">
        <title>Phylogenomics of Endogonaceae and evolution of mycorrhizas within Mucoromycota.</title>
        <authorList>
            <person name="Chang Y."/>
            <person name="Desiro A."/>
            <person name="Na H."/>
            <person name="Sandor L."/>
            <person name="Lipzen A."/>
            <person name="Clum A."/>
            <person name="Barry K."/>
            <person name="Grigoriev I.V."/>
            <person name="Martin F.M."/>
            <person name="Stajich J.E."/>
            <person name="Smith M.E."/>
            <person name="Bonito G."/>
            <person name="Spatafora J.W."/>
        </authorList>
    </citation>
    <scope>NUCLEOTIDE SEQUENCE [LARGE SCALE GENOMIC DNA]</scope>
    <source>
        <strain evidence="3 4">GMNB39</strain>
    </source>
</reference>
<dbReference type="EMBL" id="RBNI01006380">
    <property type="protein sequence ID" value="RUP46062.1"/>
    <property type="molecule type" value="Genomic_DNA"/>
</dbReference>
<dbReference type="CDD" id="cd05327">
    <property type="entry name" value="retinol-DH_like_SDR_c_like"/>
    <property type="match status" value="1"/>
</dbReference>
<evidence type="ECO:0000256" key="1">
    <source>
        <dbReference type="ARBA" id="ARBA00006484"/>
    </source>
</evidence>
<dbReference type="SUPFAM" id="SSF51735">
    <property type="entry name" value="NAD(P)-binding Rossmann-fold domains"/>
    <property type="match status" value="1"/>
</dbReference>
<dbReference type="GO" id="GO:0016491">
    <property type="term" value="F:oxidoreductase activity"/>
    <property type="evidence" value="ECO:0007669"/>
    <property type="project" value="UniProtKB-KW"/>
</dbReference>
<protein>
    <submittedName>
        <fullName evidence="3">Oxidoreductase</fullName>
    </submittedName>
</protein>
<evidence type="ECO:0000313" key="3">
    <source>
        <dbReference type="EMBL" id="RUP46062.1"/>
    </source>
</evidence>
<gene>
    <name evidence="3" type="ORF">BC936DRAFT_147400</name>
</gene>
<keyword evidence="4" id="KW-1185">Reference proteome</keyword>
<dbReference type="Pfam" id="PF00106">
    <property type="entry name" value="adh_short"/>
    <property type="match status" value="1"/>
</dbReference>
<name>A0A433D5D9_9FUNG</name>
<dbReference type="InterPro" id="IPR036291">
    <property type="entry name" value="NAD(P)-bd_dom_sf"/>
</dbReference>
<dbReference type="PANTHER" id="PTHR24320:SF283">
    <property type="entry name" value="RETINOL DEHYDROGENASE 11"/>
    <property type="match status" value="1"/>
</dbReference>
<sequence length="319" mass="34403">MSANTEPPGYRTTAGEVLSRDDIDVQRKTFLITGGTSGLGEESVRVLAKHGAKIIFSARDLAAGEKVVANIKAETPTAEITYYKLDLSSLASVKAFADEVKASAVLLNGLILNAGIMAPPFGNTVDGFETQFGTNHVAHYLLTRLLIDNLVANAPARVVVVSSSGHRLDGVDFSDPNFTTRPYDKWKAYGQSKTANILFAYELNKLYASKGIEAFSIHPGGIPTPLQRHIPIEEAIQRGWTDANGNYGPELKTLPQGTATQVWALVAPELKGKGGAYLEDVSVSSPKTEQAKDPNAAERLWSKWRGCSVNRFAELATVE</sequence>